<sequence length="477" mass="51078">MFNQRQTKDSESDLIAQDYLRDEPAFLSSLDFGPFVAQGCGPGPSVLIGDQSEINLLGSVSDVRLDHRMALLARNGDTVLVRHREAAFETYLADFLGLDEVSFIQVDNDPLRPVAEQVRISLPQRDALAQTARKSGGMTLKAYLTTGNIWRLAQTVGETSGARIHVSGPSPRATQRANDKLWFSHLVQKIIGSNATPPTLAAYGPAAAAGLARKISRSAGQVIIKVPDSAGSAGNIRLEGALLRSMSLVEVRQFLMERLRSIGWQDSFPILVGVWDENVSRSPSVQLWIPKISDGRPLVEGVFEQRVQGAAAAFGGAVRSDLPISLQEQLGAEARSIASVLQKLGYFGRCSLDSVICDAPGRPSTIHWIECNGRWGGVSIPIQAASRLIPGKVLPAIAIVQEILPEHVIGTRQLQQHLGDLLFRHGKNTEGLIILSPAESRGGTSVNLLAIAATQGAADGFLAEAMARLASVRSGAG</sequence>
<protein>
    <recommendedName>
        <fullName evidence="1">Pre ATP-grasp domain-containing protein</fullName>
    </recommendedName>
</protein>
<evidence type="ECO:0000313" key="2">
    <source>
        <dbReference type="EMBL" id="SMX41331.1"/>
    </source>
</evidence>
<dbReference type="EMBL" id="FXYH01000007">
    <property type="protein sequence ID" value="SMX41331.1"/>
    <property type="molecule type" value="Genomic_DNA"/>
</dbReference>
<gene>
    <name evidence="2" type="ORF">PEV8663_02244</name>
</gene>
<organism evidence="2 3">
    <name type="scientific">Pelagimonas varians</name>
    <dbReference type="NCBI Taxonomy" id="696760"/>
    <lineage>
        <taxon>Bacteria</taxon>
        <taxon>Pseudomonadati</taxon>
        <taxon>Pseudomonadota</taxon>
        <taxon>Alphaproteobacteria</taxon>
        <taxon>Rhodobacterales</taxon>
        <taxon>Roseobacteraceae</taxon>
        <taxon>Pelagimonas</taxon>
    </lineage>
</organism>
<name>A0A238KEW2_9RHOB</name>
<dbReference type="RefSeq" id="WP_097804745.1">
    <property type="nucleotide sequence ID" value="NZ_OZ257122.1"/>
</dbReference>
<proteinExistence type="predicted"/>
<reference evidence="2 3" key="1">
    <citation type="submission" date="2017-05" db="EMBL/GenBank/DDBJ databases">
        <authorList>
            <person name="Song R."/>
            <person name="Chenine A.L."/>
            <person name="Ruprecht R.M."/>
        </authorList>
    </citation>
    <scope>NUCLEOTIDE SEQUENCE [LARGE SCALE GENOMIC DNA]</scope>
    <source>
        <strain evidence="2 3">CECT 8663</strain>
    </source>
</reference>
<keyword evidence="3" id="KW-1185">Reference proteome</keyword>
<dbReference type="Proteomes" id="UP000220836">
    <property type="component" value="Unassembled WGS sequence"/>
</dbReference>
<dbReference type="SUPFAM" id="SSF56059">
    <property type="entry name" value="Glutathione synthetase ATP-binding domain-like"/>
    <property type="match status" value="1"/>
</dbReference>
<dbReference type="Pfam" id="PF18604">
    <property type="entry name" value="PreAtp-grasp"/>
    <property type="match status" value="1"/>
</dbReference>
<evidence type="ECO:0000259" key="1">
    <source>
        <dbReference type="Pfam" id="PF18604"/>
    </source>
</evidence>
<feature type="domain" description="Pre ATP-grasp" evidence="1">
    <location>
        <begin position="67"/>
        <end position="157"/>
    </location>
</feature>
<dbReference type="AlphaFoldDB" id="A0A238KEW2"/>
<accession>A0A238KEW2</accession>
<dbReference type="InterPro" id="IPR040754">
    <property type="entry name" value="PreAtp-grasp"/>
</dbReference>
<evidence type="ECO:0000313" key="3">
    <source>
        <dbReference type="Proteomes" id="UP000220836"/>
    </source>
</evidence>
<dbReference type="OrthoDB" id="233008at2"/>